<evidence type="ECO:0000313" key="2">
    <source>
        <dbReference type="Proteomes" id="UP000830395"/>
    </source>
</evidence>
<keyword evidence="2" id="KW-1185">Reference proteome</keyword>
<dbReference type="Proteomes" id="UP000830395">
    <property type="component" value="Chromosome 22"/>
</dbReference>
<gene>
    <name evidence="1" type="ORF">PDJAM_G00135770</name>
</gene>
<dbReference type="EMBL" id="CM040996">
    <property type="protein sequence ID" value="MCJ8745902.1"/>
    <property type="molecule type" value="Genomic_DNA"/>
</dbReference>
<evidence type="ECO:0000313" key="1">
    <source>
        <dbReference type="EMBL" id="MCJ8745902.1"/>
    </source>
</evidence>
<proteinExistence type="predicted"/>
<protein>
    <submittedName>
        <fullName evidence="1">Uncharacterized protein</fullName>
    </submittedName>
</protein>
<accession>A0ACC5ZDF3</accession>
<name>A0ACC5ZDF3_9TELE</name>
<organism evidence="1 2">
    <name type="scientific">Pangasius djambal</name>
    <dbReference type="NCBI Taxonomy" id="1691987"/>
    <lineage>
        <taxon>Eukaryota</taxon>
        <taxon>Metazoa</taxon>
        <taxon>Chordata</taxon>
        <taxon>Craniata</taxon>
        <taxon>Vertebrata</taxon>
        <taxon>Euteleostomi</taxon>
        <taxon>Actinopterygii</taxon>
        <taxon>Neopterygii</taxon>
        <taxon>Teleostei</taxon>
        <taxon>Ostariophysi</taxon>
        <taxon>Siluriformes</taxon>
        <taxon>Pangasiidae</taxon>
        <taxon>Pangasius</taxon>
    </lineage>
</organism>
<reference evidence="1" key="1">
    <citation type="submission" date="2020-02" db="EMBL/GenBank/DDBJ databases">
        <title>Genome sequencing of the panga catfish, Pangasius djambal.</title>
        <authorList>
            <person name="Wen M."/>
            <person name="Zahm M."/>
            <person name="Roques C."/>
            <person name="Cabau C."/>
            <person name="Klopp C."/>
            <person name="Donnadieu C."/>
            <person name="Jouanno E."/>
            <person name="Avarre J.-C."/>
            <person name="Campet M."/>
            <person name="Ha T."/>
            <person name="Dugue R."/>
            <person name="Lampietro C."/>
            <person name="Louis A."/>
            <person name="Herpin A."/>
            <person name="Echchiki A."/>
            <person name="Berthelot C."/>
            <person name="Parey E."/>
            <person name="Roest-Crollius H."/>
            <person name="Braasch I."/>
            <person name="Postlethwait J.H."/>
            <person name="Bobe J."/>
            <person name="Montfort J."/>
            <person name="Bouchez O."/>
            <person name="Begum T."/>
            <person name="Schartl M."/>
            <person name="Gustiano R."/>
            <person name="Guiguen Y."/>
        </authorList>
    </citation>
    <scope>NUCLEOTIDE SEQUENCE</scope>
    <source>
        <strain evidence="1">Pdj_M5554</strain>
    </source>
</reference>
<sequence length="831" mass="91325">MQGVQLVLLLGQSSITDSNQSEDRVFGRERSCCFRLLYRFQIKRSVMAGCVNQANVRFANIFRKGPGAYRDLAQDQDQIVDGNEISVELKSSADGGEEADGSFARRRLNSSRKWNDVAKIAVIVIFFFIAGYLIGYVTHHKPDGSVNTTVSAVTSGIPSSSTAHAEDDDDEEPESVLDNSEPTERFADWSSVKKALREKLATTALDKTLQEFSSADHQAGSAGDHVLSQKVLEKFSSLGMDPWLDVHYVTLQVPSGENKVSIGSEVVGRPSGYLAYSAPGTKQGKVVYANYGRREDLENLLNEGVNLTENIALMRDGELSLAEKVANAARFGLAAVLIYREPSDERQLDTELYGQVHLGTGDPYTPGFPSFNHTQFPPSKSSGLPKILAQTITAETARKIHERMGGKDAPEDFKGKLPGVMGYKLGGETNVTVTVNNVLANTRISNVFGVIKGFMDPDRYVVLGAQRDAFSHGFAKSTVGTSLLVELARAITDMKRDGFRPRRSIVFASWSAGDFGSVGSTEWLEGYLASLNLRAFTYISLDATVSGVKQFRASSSPLLYKLLKNTMNEVTSPRSPQMSISQDFAASGRDESVLEAMKMEDAAYPFLTFSGIPSVSFRFVSDSSSVYKYSGTALDTRENLDMATERKLLDVSVSAAQVAGQMALRLVHDHILNLDVDEYTRIIRKNMIRIVKEIKRVEALSANASSALKDKWLYSAIGSYSRASSALHKDIKNSDLDDAETCRNINDRIMRVEHNLLSPYISPKDVPFRHIILGSGDYSVSALLEHLRSLRLQAEGSDADLFRNQFALITWTIQSCANDLAGDVWALENSI</sequence>
<comment type="caution">
    <text evidence="1">The sequence shown here is derived from an EMBL/GenBank/DDBJ whole genome shotgun (WGS) entry which is preliminary data.</text>
</comment>